<organism evidence="5 6">
    <name type="scientific">Mammaliicoccus vitulinus</name>
    <dbReference type="NCBI Taxonomy" id="71237"/>
    <lineage>
        <taxon>Bacteria</taxon>
        <taxon>Bacillati</taxon>
        <taxon>Bacillota</taxon>
        <taxon>Bacilli</taxon>
        <taxon>Bacillales</taxon>
        <taxon>Staphylococcaceae</taxon>
        <taxon>Mammaliicoccus</taxon>
    </lineage>
</organism>
<dbReference type="RefSeq" id="WP_107536711.1">
    <property type="nucleotide sequence ID" value="NZ_BMDF01000003.1"/>
</dbReference>
<dbReference type="GO" id="GO:0009234">
    <property type="term" value="P:menaquinone biosynthetic process"/>
    <property type="evidence" value="ECO:0007669"/>
    <property type="project" value="UniProtKB-UniRule"/>
</dbReference>
<dbReference type="NCBIfam" id="TIGR03695">
    <property type="entry name" value="menH_SHCHC"/>
    <property type="match status" value="1"/>
</dbReference>
<protein>
    <recommendedName>
        <fullName evidence="3">Putative 2-succinyl-6-hydroxy-2,4-cyclohexadiene-1-carboxylate synthase</fullName>
        <shortName evidence="3">SHCHC synthase</shortName>
        <ecNumber evidence="3">4.2.99.20</ecNumber>
    </recommendedName>
</protein>
<dbReference type="InterPro" id="IPR000639">
    <property type="entry name" value="Epox_hydrolase-like"/>
</dbReference>
<dbReference type="PANTHER" id="PTHR42916:SF1">
    <property type="entry name" value="PROTEIN PHYLLO, CHLOROPLASTIC"/>
    <property type="match status" value="1"/>
</dbReference>
<dbReference type="UniPathway" id="UPA00079"/>
<sequence length="273" mass="30934">MLTHHVKQLDVDKPTIILLHGFISDHTTFHLVEDDITNQGINVITVDLPGHGSDQSSYDEKWSMEFIANHIKKIVDYYQLKNVYLHGYSMGGRVALSFATQFPELLNGLILESASPGLANDEDKLSRIEVDHNRARYIQNVGMKQFVEEWSQLPLFKSQSMLSSEERERIKQMRLSQTPDGLSKALIDYGTGAQPSYWKALHALEVPTCIIVGSEDKKFIEIGKQMHESIKNSKFHIVNEAGHTIHVEQPTKFDTMIIDFILGGKLCQDNGKL</sequence>
<dbReference type="GO" id="GO:0070205">
    <property type="term" value="F:2-succinyl-6-hydroxy-2,4-cyclohexadiene-1-carboxylate synthase activity"/>
    <property type="evidence" value="ECO:0007669"/>
    <property type="project" value="UniProtKB-UniRule"/>
</dbReference>
<evidence type="ECO:0000313" key="5">
    <source>
        <dbReference type="EMBL" id="PTI30703.1"/>
    </source>
</evidence>
<dbReference type="UniPathway" id="UPA01057">
    <property type="reaction ID" value="UER00900"/>
</dbReference>
<comment type="subunit">
    <text evidence="3">Monomer.</text>
</comment>
<keyword evidence="2 3" id="KW-0456">Lyase</keyword>
<keyword evidence="1 3" id="KW-0474">Menaquinone biosynthesis</keyword>
<comment type="catalytic activity">
    <reaction evidence="3">
        <text>5-enolpyruvoyl-6-hydroxy-2-succinyl-cyclohex-3-ene-1-carboxylate = (1R,6R)-6-hydroxy-2-succinyl-cyclohexa-2,4-diene-1-carboxylate + pyruvate</text>
        <dbReference type="Rhea" id="RHEA:25597"/>
        <dbReference type="ChEBI" id="CHEBI:15361"/>
        <dbReference type="ChEBI" id="CHEBI:58689"/>
        <dbReference type="ChEBI" id="CHEBI:58818"/>
        <dbReference type="EC" id="4.2.99.20"/>
    </reaction>
</comment>
<reference evidence="5 6" key="1">
    <citation type="journal article" date="2016" name="Front. Microbiol.">
        <title>Comprehensive Phylogenetic Analysis of Bovine Non-aureus Staphylococci Species Based on Whole-Genome Sequencing.</title>
        <authorList>
            <person name="Naushad S."/>
            <person name="Barkema H.W."/>
            <person name="Luby C."/>
            <person name="Condas L.A."/>
            <person name="Nobrega D.B."/>
            <person name="Carson D.A."/>
            <person name="De Buck J."/>
        </authorList>
    </citation>
    <scope>NUCLEOTIDE SEQUENCE [LARGE SCALE GENOMIC DNA]</scope>
    <source>
        <strain evidence="5 6">SNUC 2204</strain>
    </source>
</reference>
<dbReference type="HAMAP" id="MF_01660">
    <property type="entry name" value="MenH"/>
    <property type="match status" value="1"/>
</dbReference>
<dbReference type="GeneID" id="64115910"/>
<dbReference type="OrthoDB" id="9808398at2"/>
<dbReference type="Pfam" id="PF00561">
    <property type="entry name" value="Abhydrolase_1"/>
    <property type="match status" value="1"/>
</dbReference>
<comment type="function">
    <text evidence="3">Catalyzes a proton abstraction reaction that results in 2,5-elimination of pyruvate from 2-succinyl-5-enolpyruvyl-6-hydroxy-3-cyclohexene-1-carboxylate (SEPHCHC) and the formation of 2-succinyl-6-hydroxy-2,4-cyclohexadiene-1-carboxylate (SHCHC).</text>
</comment>
<dbReference type="AlphaFoldDB" id="A0A2T4PW65"/>
<comment type="similarity">
    <text evidence="3">Belongs to the AB hydrolase superfamily. MenH family.</text>
</comment>
<proteinExistence type="inferred from homology"/>
<dbReference type="Proteomes" id="UP000241209">
    <property type="component" value="Unassembled WGS sequence"/>
</dbReference>
<dbReference type="InterPro" id="IPR029058">
    <property type="entry name" value="AB_hydrolase_fold"/>
</dbReference>
<gene>
    <name evidence="3 5" type="primary">menH</name>
    <name evidence="5" type="ORF">BU072_01585</name>
</gene>
<feature type="domain" description="AB hydrolase-1" evidence="4">
    <location>
        <begin position="14"/>
        <end position="249"/>
    </location>
</feature>
<dbReference type="EC" id="4.2.99.20" evidence="3"/>
<dbReference type="SUPFAM" id="SSF53474">
    <property type="entry name" value="alpha/beta-Hydrolases"/>
    <property type="match status" value="1"/>
</dbReference>
<name>A0A2T4PW65_9STAP</name>
<dbReference type="PRINTS" id="PR00111">
    <property type="entry name" value="ABHYDROLASE"/>
</dbReference>
<accession>A0A2T4PW65</accession>
<dbReference type="PRINTS" id="PR00412">
    <property type="entry name" value="EPOXHYDRLASE"/>
</dbReference>
<evidence type="ECO:0000256" key="1">
    <source>
        <dbReference type="ARBA" id="ARBA00022428"/>
    </source>
</evidence>
<evidence type="ECO:0000256" key="2">
    <source>
        <dbReference type="ARBA" id="ARBA00023239"/>
    </source>
</evidence>
<evidence type="ECO:0000313" key="6">
    <source>
        <dbReference type="Proteomes" id="UP000241209"/>
    </source>
</evidence>
<dbReference type="EMBL" id="PZFK01000003">
    <property type="protein sequence ID" value="PTI30703.1"/>
    <property type="molecule type" value="Genomic_DNA"/>
</dbReference>
<evidence type="ECO:0000259" key="4">
    <source>
        <dbReference type="Pfam" id="PF00561"/>
    </source>
</evidence>
<comment type="pathway">
    <text evidence="3">Quinol/quinone metabolism; 1,4-dihydroxy-2-naphthoate biosynthesis; 1,4-dihydroxy-2-naphthoate from chorismate: step 3/7.</text>
</comment>
<dbReference type="PANTHER" id="PTHR42916">
    <property type="entry name" value="2-SUCCINYL-5-ENOLPYRUVYL-6-HYDROXY-3-CYCLOHEXENE-1-CARBOXYLATE SYNTHASE"/>
    <property type="match status" value="1"/>
</dbReference>
<comment type="caution">
    <text evidence="5">The sequence shown here is derived from an EMBL/GenBank/DDBJ whole genome shotgun (WGS) entry which is preliminary data.</text>
</comment>
<dbReference type="Gene3D" id="3.40.50.1820">
    <property type="entry name" value="alpha/beta hydrolase"/>
    <property type="match status" value="1"/>
</dbReference>
<evidence type="ECO:0000256" key="3">
    <source>
        <dbReference type="HAMAP-Rule" id="MF_01660"/>
    </source>
</evidence>
<dbReference type="InterPro" id="IPR000073">
    <property type="entry name" value="AB_hydrolase_1"/>
</dbReference>
<dbReference type="STRING" id="1167632.GCA_000286335_00927"/>
<comment type="pathway">
    <text evidence="3">Quinol/quinone metabolism; menaquinone biosynthesis.</text>
</comment>
<dbReference type="InterPro" id="IPR022485">
    <property type="entry name" value="SHCHC_synthase_MenH"/>
</dbReference>